<keyword evidence="5" id="KW-1185">Reference proteome</keyword>
<protein>
    <submittedName>
        <fullName evidence="3">Lysophospholipase 1</fullName>
    </submittedName>
</protein>
<reference evidence="3 4" key="1">
    <citation type="journal article" date="2016" name="DNA Res.">
        <title>Genome sequence of Aspergillus luchuensis NBRC 4314.</title>
        <authorList>
            <person name="Yamada O."/>
            <person name="Machida M."/>
            <person name="Hosoyama A."/>
            <person name="Goto M."/>
            <person name="Takahashi T."/>
            <person name="Futagami T."/>
            <person name="Yamagata Y."/>
            <person name="Takeuchi M."/>
            <person name="Kobayashi T."/>
            <person name="Koike H."/>
            <person name="Abe K."/>
            <person name="Asai K."/>
            <person name="Arita M."/>
            <person name="Fujita N."/>
            <person name="Fukuda K."/>
            <person name="Higa K."/>
            <person name="Horikawa H."/>
            <person name="Ishikawa T."/>
            <person name="Jinno K."/>
            <person name="Kato Y."/>
            <person name="Kirimura K."/>
            <person name="Mizutani O."/>
            <person name="Nakasone K."/>
            <person name="Sano M."/>
            <person name="Shiraishi Y."/>
            <person name="Tsukahara M."/>
            <person name="Gomi K."/>
        </authorList>
    </citation>
    <scope>NUCLEOTIDE SEQUENCE [LARGE SCALE GENOMIC DNA]</scope>
    <source>
        <strain evidence="3 4">RIB 2604</strain>
    </source>
</reference>
<reference evidence="2" key="4">
    <citation type="submission" date="2021-02" db="EMBL/GenBank/DDBJ databases">
        <title>Aspergillus luchuensis mut. kawachii IFO 4304 genome sequence.</title>
        <authorList>
            <person name="Mori K."/>
            <person name="Kadooka C."/>
            <person name="Goto M."/>
            <person name="Futagami T."/>
        </authorList>
    </citation>
    <scope>NUCLEOTIDE SEQUENCE</scope>
    <source>
        <strain evidence="2">IFO 4308</strain>
    </source>
</reference>
<evidence type="ECO:0000313" key="3">
    <source>
        <dbReference type="EMBL" id="GAT19230.1"/>
    </source>
</evidence>
<dbReference type="EMBL" id="AP024428">
    <property type="protein sequence ID" value="BCR99517.1"/>
    <property type="molecule type" value="Genomic_DNA"/>
</dbReference>
<dbReference type="GeneID" id="64960840"/>
<dbReference type="AlphaFoldDB" id="A0A146EZ28"/>
<dbReference type="EMBL" id="BCWF01000004">
    <property type="protein sequence ID" value="GAT19230.1"/>
    <property type="molecule type" value="Genomic_DNA"/>
</dbReference>
<evidence type="ECO:0000256" key="1">
    <source>
        <dbReference type="SAM" id="SignalP"/>
    </source>
</evidence>
<accession>A0A146EZ28</accession>
<dbReference type="KEGG" id="aluc:AKAW2_41201A"/>
<name>A0A146EZ28_ASPKA</name>
<evidence type="ECO:0000313" key="4">
    <source>
        <dbReference type="Proteomes" id="UP000075230"/>
    </source>
</evidence>
<dbReference type="RefSeq" id="XP_041543280.1">
    <property type="nucleotide sequence ID" value="XM_041689613.1"/>
</dbReference>
<organism evidence="3 4">
    <name type="scientific">Aspergillus kawachii</name>
    <name type="common">White koji mold</name>
    <name type="synonym">Aspergillus awamori var. kawachi</name>
    <dbReference type="NCBI Taxonomy" id="1069201"/>
    <lineage>
        <taxon>Eukaryota</taxon>
        <taxon>Fungi</taxon>
        <taxon>Dikarya</taxon>
        <taxon>Ascomycota</taxon>
        <taxon>Pezizomycotina</taxon>
        <taxon>Eurotiomycetes</taxon>
        <taxon>Eurotiomycetidae</taxon>
        <taxon>Eurotiales</taxon>
        <taxon>Aspergillaceae</taxon>
        <taxon>Aspergillus</taxon>
        <taxon>Aspergillus subgen. Circumdati</taxon>
    </lineage>
</organism>
<feature type="signal peptide" evidence="1">
    <location>
        <begin position="1"/>
        <end position="25"/>
    </location>
</feature>
<evidence type="ECO:0000313" key="2">
    <source>
        <dbReference type="EMBL" id="BCR99517.1"/>
    </source>
</evidence>
<reference evidence="2" key="3">
    <citation type="submission" date="2021-01" db="EMBL/GenBank/DDBJ databases">
        <authorList>
            <consortium name="Aspergillus luchuensis mut. kawachii IFO 4304 genome sequencing consortium"/>
            <person name="Kazuki M."/>
            <person name="Futagami T."/>
        </authorList>
    </citation>
    <scope>NUCLEOTIDE SEQUENCE</scope>
    <source>
        <strain evidence="2">IFO 4308</strain>
    </source>
</reference>
<dbReference type="VEuPathDB" id="FungiDB:ASPFODRAFT_48794"/>
<evidence type="ECO:0000313" key="5">
    <source>
        <dbReference type="Proteomes" id="UP000661280"/>
    </source>
</evidence>
<dbReference type="OrthoDB" id="10614714at2759"/>
<reference evidence="4" key="2">
    <citation type="submission" date="2016-02" db="EMBL/GenBank/DDBJ databases">
        <title>Genome sequencing of Aspergillus luchuensis NBRC 4314.</title>
        <authorList>
            <person name="Yamada O."/>
        </authorList>
    </citation>
    <scope>NUCLEOTIDE SEQUENCE [LARGE SCALE GENOMIC DNA]</scope>
    <source>
        <strain evidence="4">RIB 2604</strain>
    </source>
</reference>
<dbReference type="Proteomes" id="UP000075230">
    <property type="component" value="Unassembled WGS sequence"/>
</dbReference>
<sequence>MKATPHYCSLHCLLSLLSGLERRAADPLPNEGDRWSLTGYWNPTRVSRTREIGWRDGLNLGKWRCIHEAYTEPQIAPDSSLVICLSSGSFFLLTPYTHAARGKPRGTQAFCSLADRAQKGVF</sequence>
<gene>
    <name evidence="2" type="ORF">AKAW2_41201A</name>
    <name evidence="3" type="ORF">RIB2604_00401630</name>
</gene>
<proteinExistence type="predicted"/>
<dbReference type="Proteomes" id="UP000661280">
    <property type="component" value="Chromosome 4"/>
</dbReference>
<feature type="chain" id="PRO_5042682227" evidence="1">
    <location>
        <begin position="26"/>
        <end position="122"/>
    </location>
</feature>
<keyword evidence="1" id="KW-0732">Signal</keyword>